<evidence type="ECO:0000313" key="2">
    <source>
        <dbReference type="EMBL" id="MFC3197332.1"/>
    </source>
</evidence>
<keyword evidence="1" id="KW-0472">Membrane</keyword>
<dbReference type="EMBL" id="JBHRTA010000022">
    <property type="protein sequence ID" value="MFC3197332.1"/>
    <property type="molecule type" value="Genomic_DNA"/>
</dbReference>
<evidence type="ECO:0008006" key="4">
    <source>
        <dbReference type="Google" id="ProtNLM"/>
    </source>
</evidence>
<feature type="transmembrane region" description="Helical" evidence="1">
    <location>
        <begin position="89"/>
        <end position="122"/>
    </location>
</feature>
<organism evidence="2 3">
    <name type="scientific">Parapedobacter deserti</name>
    <dbReference type="NCBI Taxonomy" id="1912957"/>
    <lineage>
        <taxon>Bacteria</taxon>
        <taxon>Pseudomonadati</taxon>
        <taxon>Bacteroidota</taxon>
        <taxon>Sphingobacteriia</taxon>
        <taxon>Sphingobacteriales</taxon>
        <taxon>Sphingobacteriaceae</taxon>
        <taxon>Parapedobacter</taxon>
    </lineage>
</organism>
<proteinExistence type="predicted"/>
<gene>
    <name evidence="2" type="ORF">ACFOET_06885</name>
</gene>
<dbReference type="Proteomes" id="UP001595526">
    <property type="component" value="Unassembled WGS sequence"/>
</dbReference>
<evidence type="ECO:0000313" key="3">
    <source>
        <dbReference type="Proteomes" id="UP001595526"/>
    </source>
</evidence>
<keyword evidence="1" id="KW-1133">Transmembrane helix</keyword>
<comment type="caution">
    <text evidence="2">The sequence shown here is derived from an EMBL/GenBank/DDBJ whole genome shotgun (WGS) entry which is preliminary data.</text>
</comment>
<sequence length="168" mass="18569">MLLWAIVIVVLAAVVWQDFKNRAVYVWIFPLLAGLAVIQSVMLGVFSLAATAANLAIIVLQLCLLNLLMYTRTKKWLMHGEQWIGWGDIAFFAVLACCFSTVNFVIFHVLSLLIILVGALVAMAFGRFSVHIPLAGGQAALLGLLLLADYGQWGRRLYIDLDMLGFVQ</sequence>
<protein>
    <recommendedName>
        <fullName evidence="4">Prepilin type IV endopeptidase peptidase domain-containing protein</fullName>
    </recommendedName>
</protein>
<dbReference type="RefSeq" id="WP_379020922.1">
    <property type="nucleotide sequence ID" value="NZ_JBHRTA010000022.1"/>
</dbReference>
<keyword evidence="1" id="KW-0812">Transmembrane</keyword>
<feature type="transmembrane region" description="Helical" evidence="1">
    <location>
        <begin position="41"/>
        <end position="68"/>
    </location>
</feature>
<feature type="transmembrane region" description="Helical" evidence="1">
    <location>
        <begin position="128"/>
        <end position="148"/>
    </location>
</feature>
<evidence type="ECO:0000256" key="1">
    <source>
        <dbReference type="SAM" id="Phobius"/>
    </source>
</evidence>
<reference evidence="3" key="1">
    <citation type="journal article" date="2019" name="Int. J. Syst. Evol. Microbiol.">
        <title>The Global Catalogue of Microorganisms (GCM) 10K type strain sequencing project: providing services to taxonomists for standard genome sequencing and annotation.</title>
        <authorList>
            <consortium name="The Broad Institute Genomics Platform"/>
            <consortium name="The Broad Institute Genome Sequencing Center for Infectious Disease"/>
            <person name="Wu L."/>
            <person name="Ma J."/>
        </authorList>
    </citation>
    <scope>NUCLEOTIDE SEQUENCE [LARGE SCALE GENOMIC DNA]</scope>
    <source>
        <strain evidence="3">KCTC 52416</strain>
    </source>
</reference>
<keyword evidence="3" id="KW-1185">Reference proteome</keyword>
<accession>A0ABV7JJP2</accession>
<name>A0ABV7JJP2_9SPHI</name>